<organism evidence="2">
    <name type="scientific">Arcella intermedia</name>
    <dbReference type="NCBI Taxonomy" id="1963864"/>
    <lineage>
        <taxon>Eukaryota</taxon>
        <taxon>Amoebozoa</taxon>
        <taxon>Tubulinea</taxon>
        <taxon>Elardia</taxon>
        <taxon>Arcellinida</taxon>
        <taxon>Sphaerothecina</taxon>
        <taxon>Arcellidae</taxon>
        <taxon>Arcella</taxon>
    </lineage>
</organism>
<dbReference type="GO" id="GO:0016192">
    <property type="term" value="P:vesicle-mediated transport"/>
    <property type="evidence" value="ECO:0007669"/>
    <property type="project" value="UniProtKB-ARBA"/>
</dbReference>
<dbReference type="FunFam" id="3.30.420.40:FF:000058">
    <property type="entry name" value="Putative actin-related protein 5"/>
    <property type="match status" value="1"/>
</dbReference>
<sequence>MDFSGRELTKFMMKLLNERGYAFQTDADVEIACDIKESLGYVALDFDCEFQNVSIQKEYELPDGQVVTVGDERFKCGEALFQPSLVGSDCCGVHELLYNSIRKCDFEMSRYILFCNIVLSGGSSMFPGIADRMQKEITALAPSSMKIKVIAAPERKYSNWIGGSILGSLSNFAKIWITKDEYEEIGPRIVHRKCW</sequence>
<dbReference type="FunFam" id="3.30.420.40:FF:000404">
    <property type="entry name" value="Major actin"/>
    <property type="match status" value="1"/>
</dbReference>
<evidence type="ECO:0000313" key="2">
    <source>
        <dbReference type="EMBL" id="NDV36689.1"/>
    </source>
</evidence>
<dbReference type="SUPFAM" id="SSF53067">
    <property type="entry name" value="Actin-like ATPase domain"/>
    <property type="match status" value="1"/>
</dbReference>
<dbReference type="FunFam" id="3.90.640.10:FF:000007">
    <property type="entry name" value="Actin like 7B"/>
    <property type="match status" value="1"/>
</dbReference>
<dbReference type="GO" id="GO:0005856">
    <property type="term" value="C:cytoskeleton"/>
    <property type="evidence" value="ECO:0007669"/>
    <property type="project" value="UniProtKB-ARBA"/>
</dbReference>
<dbReference type="InterPro" id="IPR004001">
    <property type="entry name" value="Actin_CS"/>
</dbReference>
<proteinExistence type="inferred from homology"/>
<protein>
    <recommendedName>
        <fullName evidence="3">Actin</fullName>
    </recommendedName>
</protein>
<dbReference type="InterPro" id="IPR004000">
    <property type="entry name" value="Actin"/>
</dbReference>
<accession>A0A6B2LHV8</accession>
<dbReference type="Gene3D" id="3.90.640.10">
    <property type="entry name" value="Actin, Chain A, domain 4"/>
    <property type="match status" value="1"/>
</dbReference>
<evidence type="ECO:0008006" key="3">
    <source>
        <dbReference type="Google" id="ProtNLM"/>
    </source>
</evidence>
<dbReference type="AlphaFoldDB" id="A0A6B2LHV8"/>
<reference evidence="2" key="1">
    <citation type="journal article" date="2020" name="J. Eukaryot. Microbiol.">
        <title>De novo Sequencing, Assembly and Annotation of the Transcriptome for the Free-Living Testate Amoeba Arcella intermedia.</title>
        <authorList>
            <person name="Ribeiro G.M."/>
            <person name="Porfirio-Sousa A.L."/>
            <person name="Maurer-Alcala X.X."/>
            <person name="Katz L.A."/>
            <person name="Lahr D.J.G."/>
        </authorList>
    </citation>
    <scope>NUCLEOTIDE SEQUENCE</scope>
</reference>
<dbReference type="Pfam" id="PF00022">
    <property type="entry name" value="Actin"/>
    <property type="match status" value="1"/>
</dbReference>
<dbReference type="PROSITE" id="PS00432">
    <property type="entry name" value="ACTINS_2"/>
    <property type="match status" value="1"/>
</dbReference>
<dbReference type="PANTHER" id="PTHR11937">
    <property type="entry name" value="ACTIN"/>
    <property type="match status" value="1"/>
</dbReference>
<comment type="similarity">
    <text evidence="1">Belongs to the actin family.</text>
</comment>
<dbReference type="Gene3D" id="3.30.420.40">
    <property type="match status" value="2"/>
</dbReference>
<dbReference type="InterPro" id="IPR043129">
    <property type="entry name" value="ATPase_NBD"/>
</dbReference>
<name>A0A6B2LHV8_9EUKA</name>
<evidence type="ECO:0000256" key="1">
    <source>
        <dbReference type="RuleBase" id="RU000487"/>
    </source>
</evidence>
<dbReference type="EMBL" id="GIBP01007720">
    <property type="protein sequence ID" value="NDV36689.1"/>
    <property type="molecule type" value="Transcribed_RNA"/>
</dbReference>
<dbReference type="SMART" id="SM00268">
    <property type="entry name" value="ACTIN"/>
    <property type="match status" value="1"/>
</dbReference>